<dbReference type="EMBL" id="JBBNAE010000011">
    <property type="protein sequence ID" value="KAK9085565.1"/>
    <property type="molecule type" value="Genomic_DNA"/>
</dbReference>
<protein>
    <recommendedName>
        <fullName evidence="3">Retrotransposon Copia-like N-terminal domain-containing protein</fullName>
    </recommendedName>
</protein>
<proteinExistence type="predicted"/>
<name>A0AAP0E588_9MAGN</name>
<dbReference type="PANTHER" id="PTHR47481">
    <property type="match status" value="1"/>
</dbReference>
<dbReference type="PANTHER" id="PTHR47481:SF31">
    <property type="entry name" value="OS01G0873500 PROTEIN"/>
    <property type="match status" value="1"/>
</dbReference>
<comment type="caution">
    <text evidence="1">The sequence shown here is derived from an EMBL/GenBank/DDBJ whole genome shotgun (WGS) entry which is preliminary data.</text>
</comment>
<dbReference type="AlphaFoldDB" id="A0AAP0E588"/>
<evidence type="ECO:0000313" key="2">
    <source>
        <dbReference type="Proteomes" id="UP001417504"/>
    </source>
</evidence>
<reference evidence="1 2" key="1">
    <citation type="submission" date="2024-01" db="EMBL/GenBank/DDBJ databases">
        <title>Genome assemblies of Stephania.</title>
        <authorList>
            <person name="Yang L."/>
        </authorList>
    </citation>
    <scope>NUCLEOTIDE SEQUENCE [LARGE SCALE GENOMIC DNA]</scope>
    <source>
        <strain evidence="1">QJT</strain>
        <tissue evidence="1">Leaf</tissue>
    </source>
</reference>
<gene>
    <name evidence="1" type="ORF">Sjap_025976</name>
</gene>
<organism evidence="1 2">
    <name type="scientific">Stephania japonica</name>
    <dbReference type="NCBI Taxonomy" id="461633"/>
    <lineage>
        <taxon>Eukaryota</taxon>
        <taxon>Viridiplantae</taxon>
        <taxon>Streptophyta</taxon>
        <taxon>Embryophyta</taxon>
        <taxon>Tracheophyta</taxon>
        <taxon>Spermatophyta</taxon>
        <taxon>Magnoliopsida</taxon>
        <taxon>Ranunculales</taxon>
        <taxon>Menispermaceae</taxon>
        <taxon>Menispermoideae</taxon>
        <taxon>Cissampelideae</taxon>
        <taxon>Stephania</taxon>
    </lineage>
</organism>
<keyword evidence="2" id="KW-1185">Reference proteome</keyword>
<accession>A0AAP0E588</accession>
<evidence type="ECO:0008006" key="3">
    <source>
        <dbReference type="Google" id="ProtNLM"/>
    </source>
</evidence>
<sequence length="129" mass="14183">MANPAVTVMDSPLQSIEATSSQSSSSVRVLSSFSHSLGQSMSIKLDANNYILWKSLLLPLVTGNNLDKILLGTVPYLDPMDPSTGAPNLQFMEWKSQDQVLLWWILNSLTPDMVHQVVGHKCCDNQPPT</sequence>
<evidence type="ECO:0000313" key="1">
    <source>
        <dbReference type="EMBL" id="KAK9085565.1"/>
    </source>
</evidence>
<dbReference type="Proteomes" id="UP001417504">
    <property type="component" value="Unassembled WGS sequence"/>
</dbReference>